<protein>
    <submittedName>
        <fullName evidence="2">Uncharacterized protein</fullName>
    </submittedName>
</protein>
<accession>A0ABD1HR95</accession>
<sequence>MECAEVDKGSNEREKAKCMEGYDGERIPSSVFSRKSGAEWSGTSTDSLFSLQMGSNSFSNDYAHKSGDLPRLDESHAPAPELTITLPPVMEQDEGSLHSGDSSSRPANIQDRSHTPITPSVSPTLNSQISDVSNKSFAFPVLVSASGKEESARMMGMSEAQEEAQPQPRKPRHKWFSCFSCAWPRRC</sequence>
<feature type="region of interest" description="Disordered" evidence="1">
    <location>
        <begin position="148"/>
        <end position="172"/>
    </location>
</feature>
<feature type="compositionally biased region" description="Basic and acidic residues" evidence="1">
    <location>
        <begin position="62"/>
        <end position="76"/>
    </location>
</feature>
<comment type="caution">
    <text evidence="2">The sequence shown here is derived from an EMBL/GenBank/DDBJ whole genome shotgun (WGS) entry which is preliminary data.</text>
</comment>
<name>A0ABD1HR95_SALDI</name>
<evidence type="ECO:0000256" key="1">
    <source>
        <dbReference type="SAM" id="MobiDB-lite"/>
    </source>
</evidence>
<keyword evidence="3" id="KW-1185">Reference proteome</keyword>
<reference evidence="2 3" key="1">
    <citation type="submission" date="2024-06" db="EMBL/GenBank/DDBJ databases">
        <title>A chromosome level genome sequence of Diviner's sage (Salvia divinorum).</title>
        <authorList>
            <person name="Ford S.A."/>
            <person name="Ro D.-K."/>
            <person name="Ness R.W."/>
            <person name="Phillips M.A."/>
        </authorList>
    </citation>
    <scope>NUCLEOTIDE SEQUENCE [LARGE SCALE GENOMIC DNA]</scope>
    <source>
        <strain evidence="2">SAF-2024a</strain>
        <tissue evidence="2">Leaf</tissue>
    </source>
</reference>
<proteinExistence type="predicted"/>
<dbReference type="PANTHER" id="PTHR33673">
    <property type="entry name" value="SUPPRESSOR SRP40-LIKE PROTEIN"/>
    <property type="match status" value="1"/>
</dbReference>
<dbReference type="EMBL" id="JBEAFC010000004">
    <property type="protein sequence ID" value="KAL1558967.1"/>
    <property type="molecule type" value="Genomic_DNA"/>
</dbReference>
<feature type="compositionally biased region" description="Basic and acidic residues" evidence="1">
    <location>
        <begin position="1"/>
        <end position="26"/>
    </location>
</feature>
<dbReference type="PANTHER" id="PTHR33673:SF36">
    <property type="entry name" value="MYB-LIKE PROTEIN Q"/>
    <property type="match status" value="1"/>
</dbReference>
<dbReference type="Proteomes" id="UP001567538">
    <property type="component" value="Unassembled WGS sequence"/>
</dbReference>
<feature type="region of interest" description="Disordered" evidence="1">
    <location>
        <begin position="1"/>
        <end position="46"/>
    </location>
</feature>
<dbReference type="AlphaFoldDB" id="A0ABD1HR95"/>
<feature type="region of interest" description="Disordered" evidence="1">
    <location>
        <begin position="59"/>
        <end position="127"/>
    </location>
</feature>
<gene>
    <name evidence="2" type="ORF">AAHA92_09364</name>
</gene>
<evidence type="ECO:0000313" key="3">
    <source>
        <dbReference type="Proteomes" id="UP001567538"/>
    </source>
</evidence>
<organism evidence="2 3">
    <name type="scientific">Salvia divinorum</name>
    <name type="common">Maria pastora</name>
    <name type="synonym">Diviner's sage</name>
    <dbReference type="NCBI Taxonomy" id="28513"/>
    <lineage>
        <taxon>Eukaryota</taxon>
        <taxon>Viridiplantae</taxon>
        <taxon>Streptophyta</taxon>
        <taxon>Embryophyta</taxon>
        <taxon>Tracheophyta</taxon>
        <taxon>Spermatophyta</taxon>
        <taxon>Magnoliopsida</taxon>
        <taxon>eudicotyledons</taxon>
        <taxon>Gunneridae</taxon>
        <taxon>Pentapetalae</taxon>
        <taxon>asterids</taxon>
        <taxon>lamiids</taxon>
        <taxon>Lamiales</taxon>
        <taxon>Lamiaceae</taxon>
        <taxon>Nepetoideae</taxon>
        <taxon>Mentheae</taxon>
        <taxon>Salviinae</taxon>
        <taxon>Salvia</taxon>
        <taxon>Salvia subgen. Calosphace</taxon>
    </lineage>
</organism>
<evidence type="ECO:0000313" key="2">
    <source>
        <dbReference type="EMBL" id="KAL1558967.1"/>
    </source>
</evidence>
<feature type="compositionally biased region" description="Polar residues" evidence="1">
    <location>
        <begin position="115"/>
        <end position="127"/>
    </location>
</feature>